<dbReference type="FunFam" id="2.20.25.100:FF:000001">
    <property type="entry name" value="40S ribosomal protein S27"/>
    <property type="match status" value="1"/>
</dbReference>
<keyword evidence="2 5" id="KW-0862">Zinc</keyword>
<dbReference type="GO" id="GO:0005840">
    <property type="term" value="C:ribosome"/>
    <property type="evidence" value="ECO:0007669"/>
    <property type="project" value="UniProtKB-KW"/>
</dbReference>
<comment type="caution">
    <text evidence="6">The sequence shown here is derived from an EMBL/GenBank/DDBJ whole genome shotgun (WGS) entry which is preliminary data.</text>
</comment>
<dbReference type="PROSITE" id="PS01168">
    <property type="entry name" value="RIBOSOMAL_S27E"/>
    <property type="match status" value="1"/>
</dbReference>
<dbReference type="OrthoDB" id="5567124at2759"/>
<dbReference type="Gene3D" id="2.20.25.100">
    <property type="entry name" value="Zn-binding ribosomal proteins"/>
    <property type="match status" value="1"/>
</dbReference>
<evidence type="ECO:0000256" key="2">
    <source>
        <dbReference type="ARBA" id="ARBA00022833"/>
    </source>
</evidence>
<proteinExistence type="inferred from homology"/>
<evidence type="ECO:0000256" key="1">
    <source>
        <dbReference type="ARBA" id="ARBA00010919"/>
    </source>
</evidence>
<dbReference type="HAMAP" id="MF_00371">
    <property type="entry name" value="Ribosomal_eS27"/>
    <property type="match status" value="1"/>
</dbReference>
<comment type="cofactor">
    <cofactor evidence="5">
        <name>Zn(2+)</name>
        <dbReference type="ChEBI" id="CHEBI:29105"/>
    </cofactor>
    <text evidence="5">Binds 1 zinc ion per subunit.</text>
</comment>
<dbReference type="EMBL" id="AFNH02000510">
    <property type="protein sequence ID" value="EZG67546.1"/>
    <property type="molecule type" value="Genomic_DNA"/>
</dbReference>
<evidence type="ECO:0000313" key="6">
    <source>
        <dbReference type="EMBL" id="EZG67546.1"/>
    </source>
</evidence>
<comment type="similarity">
    <text evidence="1 5">Belongs to the eukaryotic ribosomal protein eS27 family.</text>
</comment>
<dbReference type="SUPFAM" id="SSF57829">
    <property type="entry name" value="Zn-binding ribosomal proteins"/>
    <property type="match status" value="1"/>
</dbReference>
<dbReference type="InterPro" id="IPR000592">
    <property type="entry name" value="Ribosomal_eS27"/>
</dbReference>
<dbReference type="GO" id="GO:0006412">
    <property type="term" value="P:translation"/>
    <property type="evidence" value="ECO:0007669"/>
    <property type="project" value="InterPro"/>
</dbReference>
<dbReference type="InterPro" id="IPR011332">
    <property type="entry name" value="Ribosomal_zn-bd"/>
</dbReference>
<dbReference type="GO" id="GO:1990904">
    <property type="term" value="C:ribonucleoprotein complex"/>
    <property type="evidence" value="ECO:0007669"/>
    <property type="project" value="UniProtKB-KW"/>
</dbReference>
<dbReference type="AlphaFoldDB" id="A0A023B7Q3"/>
<keyword evidence="7" id="KW-1185">Reference proteome</keyword>
<gene>
    <name evidence="6" type="ORF">GNI_067860</name>
</gene>
<dbReference type="GO" id="GO:0008270">
    <property type="term" value="F:zinc ion binding"/>
    <property type="evidence" value="ECO:0007669"/>
    <property type="project" value="UniProtKB-KW"/>
</dbReference>
<evidence type="ECO:0000256" key="5">
    <source>
        <dbReference type="RuleBase" id="RU000671"/>
    </source>
</evidence>
<dbReference type="Pfam" id="PF01667">
    <property type="entry name" value="Ribosomal_S27e"/>
    <property type="match status" value="1"/>
</dbReference>
<dbReference type="InterPro" id="IPR023407">
    <property type="entry name" value="Ribosomal_eS27_Zn-bd_dom_sf"/>
</dbReference>
<keyword evidence="4 5" id="KW-0687">Ribonucleoprotein</keyword>
<accession>A0A023B7Q3</accession>
<keyword evidence="5" id="KW-0479">Metal-binding</keyword>
<protein>
    <recommendedName>
        <fullName evidence="5">40S ribosomal protein S27</fullName>
    </recommendedName>
</protein>
<keyword evidence="5" id="KW-0863">Zinc-finger</keyword>
<dbReference type="GeneID" id="22912492"/>
<sequence length="81" mass="8827">MAVVDLARPTEEAELRKHKMKRLIPSPNSYFNDVKCPGCYSIQTVFSHASSVVVCKGCSSVIARPTGGKAALESGTEMRRK</sequence>
<dbReference type="VEuPathDB" id="CryptoDB:GNI_067860"/>
<keyword evidence="3 5" id="KW-0689">Ribosomal protein</keyword>
<dbReference type="PANTHER" id="PTHR11594">
    <property type="entry name" value="40S RIBOSOMAL PROTEIN S27"/>
    <property type="match status" value="1"/>
</dbReference>
<reference evidence="6" key="1">
    <citation type="submission" date="2013-12" db="EMBL/GenBank/DDBJ databases">
        <authorList>
            <person name="Omoto C.K."/>
            <person name="Sibley D."/>
            <person name="Venepally P."/>
            <person name="Hadjithomas M."/>
            <person name="Karamycheva S."/>
            <person name="Brunk B."/>
            <person name="Roos D."/>
            <person name="Caler E."/>
            <person name="Lorenzi H."/>
        </authorList>
    </citation>
    <scope>NUCLEOTIDE SEQUENCE</scope>
</reference>
<dbReference type="RefSeq" id="XP_011130207.1">
    <property type="nucleotide sequence ID" value="XM_011131905.1"/>
</dbReference>
<evidence type="ECO:0000256" key="3">
    <source>
        <dbReference type="ARBA" id="ARBA00022980"/>
    </source>
</evidence>
<organism evidence="6 7">
    <name type="scientific">Gregarina niphandrodes</name>
    <name type="common">Septate eugregarine</name>
    <dbReference type="NCBI Taxonomy" id="110365"/>
    <lineage>
        <taxon>Eukaryota</taxon>
        <taxon>Sar</taxon>
        <taxon>Alveolata</taxon>
        <taxon>Apicomplexa</taxon>
        <taxon>Conoidasida</taxon>
        <taxon>Gregarinasina</taxon>
        <taxon>Eugregarinorida</taxon>
        <taxon>Gregarinidae</taxon>
        <taxon>Gregarina</taxon>
    </lineage>
</organism>
<dbReference type="Proteomes" id="UP000019763">
    <property type="component" value="Unassembled WGS sequence"/>
</dbReference>
<dbReference type="GO" id="GO:0003735">
    <property type="term" value="F:structural constituent of ribosome"/>
    <property type="evidence" value="ECO:0007669"/>
    <property type="project" value="InterPro"/>
</dbReference>
<dbReference type="eggNOG" id="KOG1779">
    <property type="taxonomic scope" value="Eukaryota"/>
</dbReference>
<dbReference type="OMA" id="CASILCQ"/>
<evidence type="ECO:0000256" key="4">
    <source>
        <dbReference type="ARBA" id="ARBA00023274"/>
    </source>
</evidence>
<name>A0A023B7Q3_GRENI</name>
<evidence type="ECO:0000313" key="7">
    <source>
        <dbReference type="Proteomes" id="UP000019763"/>
    </source>
</evidence>